<proteinExistence type="predicted"/>
<accession>A0ABD2XJW9</accession>
<protein>
    <submittedName>
        <fullName evidence="1">Uncharacterized protein</fullName>
    </submittedName>
</protein>
<evidence type="ECO:0000313" key="2">
    <source>
        <dbReference type="Proteomes" id="UP001627154"/>
    </source>
</evidence>
<comment type="caution">
    <text evidence="1">The sequence shown here is derived from an EMBL/GenBank/DDBJ whole genome shotgun (WGS) entry which is preliminary data.</text>
</comment>
<dbReference type="EMBL" id="JBJJXI010000020">
    <property type="protein sequence ID" value="KAL3405511.1"/>
    <property type="molecule type" value="Genomic_DNA"/>
</dbReference>
<name>A0ABD2XJW9_9HYME</name>
<reference evidence="1 2" key="1">
    <citation type="journal article" date="2024" name="bioRxiv">
        <title>A reference genome for Trichogramma kaykai: A tiny desert-dwelling parasitoid wasp with competing sex-ratio distorters.</title>
        <authorList>
            <person name="Culotta J."/>
            <person name="Lindsey A.R."/>
        </authorList>
    </citation>
    <scope>NUCLEOTIDE SEQUENCE [LARGE SCALE GENOMIC DNA]</scope>
    <source>
        <strain evidence="1 2">KSX58</strain>
    </source>
</reference>
<dbReference type="Proteomes" id="UP001627154">
    <property type="component" value="Unassembled WGS sequence"/>
</dbReference>
<organism evidence="1 2">
    <name type="scientific">Trichogramma kaykai</name>
    <dbReference type="NCBI Taxonomy" id="54128"/>
    <lineage>
        <taxon>Eukaryota</taxon>
        <taxon>Metazoa</taxon>
        <taxon>Ecdysozoa</taxon>
        <taxon>Arthropoda</taxon>
        <taxon>Hexapoda</taxon>
        <taxon>Insecta</taxon>
        <taxon>Pterygota</taxon>
        <taxon>Neoptera</taxon>
        <taxon>Endopterygota</taxon>
        <taxon>Hymenoptera</taxon>
        <taxon>Apocrita</taxon>
        <taxon>Proctotrupomorpha</taxon>
        <taxon>Chalcidoidea</taxon>
        <taxon>Trichogrammatidae</taxon>
        <taxon>Trichogramma</taxon>
    </lineage>
</organism>
<keyword evidence="2" id="KW-1185">Reference proteome</keyword>
<sequence length="85" mass="10175">MTDSDSSFDENFDEEIIIRNFKAESELILNDLLPQKSEERYKLTHQEFIEWQRNNNTTSMAENDLLVYFKDLAANLKPSTLWSRW</sequence>
<gene>
    <name evidence="1" type="ORF">TKK_001901</name>
</gene>
<dbReference type="AlphaFoldDB" id="A0ABD2XJW9"/>
<evidence type="ECO:0000313" key="1">
    <source>
        <dbReference type="EMBL" id="KAL3405511.1"/>
    </source>
</evidence>